<evidence type="ECO:0000259" key="1">
    <source>
        <dbReference type="PROSITE" id="PS50181"/>
    </source>
</evidence>
<dbReference type="SUPFAM" id="SSF81383">
    <property type="entry name" value="F-box domain"/>
    <property type="match status" value="1"/>
</dbReference>
<dbReference type="PANTHER" id="PTHR31672:SF13">
    <property type="entry name" value="F-BOX PROTEIN CPR30-LIKE"/>
    <property type="match status" value="1"/>
</dbReference>
<dbReference type="InterPro" id="IPR017451">
    <property type="entry name" value="F-box-assoc_interact_dom"/>
</dbReference>
<evidence type="ECO:0000313" key="2">
    <source>
        <dbReference type="EMBL" id="SPD33341.1"/>
    </source>
</evidence>
<dbReference type="EMBL" id="OIVN01006449">
    <property type="protein sequence ID" value="SPD33341.1"/>
    <property type="molecule type" value="Genomic_DNA"/>
</dbReference>
<dbReference type="Pfam" id="PF07734">
    <property type="entry name" value="FBA_1"/>
    <property type="match status" value="1"/>
</dbReference>
<dbReference type="AlphaFoldDB" id="A0A2N9JAA4"/>
<dbReference type="NCBIfam" id="TIGR01640">
    <property type="entry name" value="F_box_assoc_1"/>
    <property type="match status" value="1"/>
</dbReference>
<dbReference type="PROSITE" id="PS50181">
    <property type="entry name" value="FBOX"/>
    <property type="match status" value="1"/>
</dbReference>
<dbReference type="SMART" id="SM00256">
    <property type="entry name" value="FBOX"/>
    <property type="match status" value="1"/>
</dbReference>
<protein>
    <recommendedName>
        <fullName evidence="1">F-box domain-containing protein</fullName>
    </recommendedName>
</protein>
<feature type="domain" description="F-box" evidence="1">
    <location>
        <begin position="6"/>
        <end position="57"/>
    </location>
</feature>
<dbReference type="PANTHER" id="PTHR31672">
    <property type="entry name" value="BNACNNG10540D PROTEIN"/>
    <property type="match status" value="1"/>
</dbReference>
<dbReference type="InterPro" id="IPR001810">
    <property type="entry name" value="F-box_dom"/>
</dbReference>
<dbReference type="CDD" id="cd22157">
    <property type="entry name" value="F-box_AtFBW1-like"/>
    <property type="match status" value="1"/>
</dbReference>
<dbReference type="InterPro" id="IPR006527">
    <property type="entry name" value="F-box-assoc_dom_typ1"/>
</dbReference>
<dbReference type="Pfam" id="PF00646">
    <property type="entry name" value="F-box"/>
    <property type="match status" value="1"/>
</dbReference>
<dbReference type="Gene3D" id="1.20.1280.50">
    <property type="match status" value="1"/>
</dbReference>
<sequence length="403" mass="46179">MSNNVKVSYDFLPVEIVTDILLRLPTKAIITCICVCKTWKSIIQNPTFVPDHLNLSIKSNNNLILLRLCSKQGREVYALHNDDDDDFTKHTTLAFPFQGPHVELFNGVFRVVGTCNGLVCFSNDLLTSLHRFFLWNPCVRKYLRLPYPNFTKRTHEFDEFIGFGFDPKTNDYKVVRVMSYTDILGIKMDRPEVEVYSLATGEWRMVTTALPPICTLIICTLTRVTAHGSLVDQKIREPQAFVNGAFHWLAFRMTDDQKYYPFVLVFDLGDEVFREILLPELPGHESLLKKEGASLFVYGNSIALFEKGSQNIWVMKEYGVASSWTKVLTIAYQGREEGIPRAIGFRRNGEVVWALDEGQLASQDFESQEMKDLRITSYKYTFVDSYVESLLFLDKATNSAIAY</sequence>
<reference evidence="2" key="1">
    <citation type="submission" date="2018-02" db="EMBL/GenBank/DDBJ databases">
        <authorList>
            <person name="Cohen D.B."/>
            <person name="Kent A.D."/>
        </authorList>
    </citation>
    <scope>NUCLEOTIDE SEQUENCE</scope>
</reference>
<dbReference type="InterPro" id="IPR036047">
    <property type="entry name" value="F-box-like_dom_sf"/>
</dbReference>
<gene>
    <name evidence="2" type="ORF">FSB_LOCUS61223</name>
</gene>
<accession>A0A2N9JAA4</accession>
<name>A0A2N9JAA4_FAGSY</name>
<dbReference type="InterPro" id="IPR050796">
    <property type="entry name" value="SCF_F-box_component"/>
</dbReference>
<organism evidence="2">
    <name type="scientific">Fagus sylvatica</name>
    <name type="common">Beechnut</name>
    <dbReference type="NCBI Taxonomy" id="28930"/>
    <lineage>
        <taxon>Eukaryota</taxon>
        <taxon>Viridiplantae</taxon>
        <taxon>Streptophyta</taxon>
        <taxon>Embryophyta</taxon>
        <taxon>Tracheophyta</taxon>
        <taxon>Spermatophyta</taxon>
        <taxon>Magnoliopsida</taxon>
        <taxon>eudicotyledons</taxon>
        <taxon>Gunneridae</taxon>
        <taxon>Pentapetalae</taxon>
        <taxon>rosids</taxon>
        <taxon>fabids</taxon>
        <taxon>Fagales</taxon>
        <taxon>Fagaceae</taxon>
        <taxon>Fagus</taxon>
    </lineage>
</organism>
<proteinExistence type="predicted"/>